<comment type="caution">
    <text evidence="2">The sequence shown here is derived from an EMBL/GenBank/DDBJ whole genome shotgun (WGS) entry which is preliminary data.</text>
</comment>
<evidence type="ECO:0000313" key="3">
    <source>
        <dbReference type="Proteomes" id="UP000729402"/>
    </source>
</evidence>
<feature type="compositionally biased region" description="Low complexity" evidence="1">
    <location>
        <begin position="66"/>
        <end position="85"/>
    </location>
</feature>
<protein>
    <submittedName>
        <fullName evidence="2">Uncharacterized protein</fullName>
    </submittedName>
</protein>
<name>A0A8J5RX56_ZIZPA</name>
<evidence type="ECO:0000256" key="1">
    <source>
        <dbReference type="SAM" id="MobiDB-lite"/>
    </source>
</evidence>
<feature type="region of interest" description="Disordered" evidence="1">
    <location>
        <begin position="29"/>
        <end position="91"/>
    </location>
</feature>
<reference evidence="2" key="1">
    <citation type="journal article" date="2021" name="bioRxiv">
        <title>Whole Genome Assembly and Annotation of Northern Wild Rice, Zizania palustris L., Supports a Whole Genome Duplication in the Zizania Genus.</title>
        <authorList>
            <person name="Haas M."/>
            <person name="Kono T."/>
            <person name="Macchietto M."/>
            <person name="Millas R."/>
            <person name="McGilp L."/>
            <person name="Shao M."/>
            <person name="Duquette J."/>
            <person name="Hirsch C.N."/>
            <person name="Kimball J."/>
        </authorList>
    </citation>
    <scope>NUCLEOTIDE SEQUENCE</scope>
    <source>
        <tissue evidence="2">Fresh leaf tissue</tissue>
    </source>
</reference>
<accession>A0A8J5RX56</accession>
<feature type="compositionally biased region" description="Polar residues" evidence="1">
    <location>
        <begin position="30"/>
        <end position="42"/>
    </location>
</feature>
<keyword evidence="3" id="KW-1185">Reference proteome</keyword>
<sequence length="206" mass="21531">MQTNDDFDMMGGSEPLVFKGLHVAFAPRTQHGSSKLQSSPVQVQRPHSGGGDETNQSRALASRRGNAPTSTAAAAAARNPSQATPGVRSDLPTSAAAAAGALPGWAPRFGSSACRKVECGEEEVEFVSLARSPRPPPANTGRETRAVCVHGLLPFPDLAVAFSPSAVSSRPRPTHSADLPLGTNRIERQLFSMEYCLSLISQKGGG</sequence>
<proteinExistence type="predicted"/>
<evidence type="ECO:0000313" key="2">
    <source>
        <dbReference type="EMBL" id="KAG8051040.1"/>
    </source>
</evidence>
<dbReference type="EMBL" id="JAAALK010000289">
    <property type="protein sequence ID" value="KAG8051040.1"/>
    <property type="molecule type" value="Genomic_DNA"/>
</dbReference>
<reference evidence="2" key="2">
    <citation type="submission" date="2021-02" db="EMBL/GenBank/DDBJ databases">
        <authorList>
            <person name="Kimball J.A."/>
            <person name="Haas M.W."/>
            <person name="Macchietto M."/>
            <person name="Kono T."/>
            <person name="Duquette J."/>
            <person name="Shao M."/>
        </authorList>
    </citation>
    <scope>NUCLEOTIDE SEQUENCE</scope>
    <source>
        <tissue evidence="2">Fresh leaf tissue</tissue>
    </source>
</reference>
<organism evidence="2 3">
    <name type="scientific">Zizania palustris</name>
    <name type="common">Northern wild rice</name>
    <dbReference type="NCBI Taxonomy" id="103762"/>
    <lineage>
        <taxon>Eukaryota</taxon>
        <taxon>Viridiplantae</taxon>
        <taxon>Streptophyta</taxon>
        <taxon>Embryophyta</taxon>
        <taxon>Tracheophyta</taxon>
        <taxon>Spermatophyta</taxon>
        <taxon>Magnoliopsida</taxon>
        <taxon>Liliopsida</taxon>
        <taxon>Poales</taxon>
        <taxon>Poaceae</taxon>
        <taxon>BOP clade</taxon>
        <taxon>Oryzoideae</taxon>
        <taxon>Oryzeae</taxon>
        <taxon>Zizaniinae</taxon>
        <taxon>Zizania</taxon>
    </lineage>
</organism>
<gene>
    <name evidence="2" type="ORF">GUJ93_ZPchr0009g654</name>
</gene>
<dbReference type="AlphaFoldDB" id="A0A8J5RX56"/>
<dbReference type="Proteomes" id="UP000729402">
    <property type="component" value="Unassembled WGS sequence"/>
</dbReference>